<evidence type="ECO:0000259" key="4">
    <source>
        <dbReference type="PROSITE" id="PS50987"/>
    </source>
</evidence>
<dbReference type="Proteomes" id="UP001157396">
    <property type="component" value="Unassembled WGS sequence"/>
</dbReference>
<dbReference type="CDD" id="cd00090">
    <property type="entry name" value="HTH_ARSR"/>
    <property type="match status" value="1"/>
</dbReference>
<accession>A0A1I4HGI0</accession>
<keyword evidence="1" id="KW-0805">Transcription regulation</keyword>
<dbReference type="InterPro" id="IPR011991">
    <property type="entry name" value="ArsR-like_HTH"/>
</dbReference>
<dbReference type="GeneID" id="61074678"/>
<dbReference type="EMBL" id="JARYTV010000005">
    <property type="protein sequence ID" value="MDH7960128.1"/>
    <property type="molecule type" value="Genomic_DNA"/>
</dbReference>
<organism evidence="7 8">
    <name type="scientific">Lactococcus garvieae</name>
    <dbReference type="NCBI Taxonomy" id="1363"/>
    <lineage>
        <taxon>Bacteria</taxon>
        <taxon>Bacillati</taxon>
        <taxon>Bacillota</taxon>
        <taxon>Bacilli</taxon>
        <taxon>Lactobacillales</taxon>
        <taxon>Streptococcaceae</taxon>
        <taxon>Lactococcus</taxon>
    </lineage>
</organism>
<evidence type="ECO:0000256" key="2">
    <source>
        <dbReference type="ARBA" id="ARBA00023125"/>
    </source>
</evidence>
<gene>
    <name evidence="5" type="ORF">ikelab_18570</name>
    <name evidence="6" type="ORF">QHR29_06560</name>
    <name evidence="7" type="ORF">SAMN05216438_10879</name>
</gene>
<dbReference type="Proteomes" id="UP000181969">
    <property type="component" value="Unassembled WGS sequence"/>
</dbReference>
<dbReference type="InterPro" id="IPR036390">
    <property type="entry name" value="WH_DNA-bd_sf"/>
</dbReference>
<dbReference type="RefSeq" id="WP_004258685.1">
    <property type="nucleotide sequence ID" value="NZ_AP026069.1"/>
</dbReference>
<dbReference type="InterPro" id="IPR036388">
    <property type="entry name" value="WH-like_DNA-bd_sf"/>
</dbReference>
<evidence type="ECO:0000313" key="9">
    <source>
        <dbReference type="Proteomes" id="UP000504756"/>
    </source>
</evidence>
<dbReference type="EMBL" id="FOTJ01000008">
    <property type="protein sequence ID" value="SFL40847.1"/>
    <property type="molecule type" value="Genomic_DNA"/>
</dbReference>
<dbReference type="Proteomes" id="UP000504756">
    <property type="component" value="Unassembled WGS sequence"/>
</dbReference>
<dbReference type="PRINTS" id="PR00778">
    <property type="entry name" value="HTHARSR"/>
</dbReference>
<dbReference type="SUPFAM" id="SSF46785">
    <property type="entry name" value="Winged helix' DNA-binding domain"/>
    <property type="match status" value="1"/>
</dbReference>
<proteinExistence type="predicted"/>
<dbReference type="GO" id="GO:0003700">
    <property type="term" value="F:DNA-binding transcription factor activity"/>
    <property type="evidence" value="ECO:0007669"/>
    <property type="project" value="InterPro"/>
</dbReference>
<dbReference type="PROSITE" id="PS50987">
    <property type="entry name" value="HTH_ARSR_2"/>
    <property type="match status" value="1"/>
</dbReference>
<reference evidence="7 8" key="1">
    <citation type="submission" date="2016-10" db="EMBL/GenBank/DDBJ databases">
        <authorList>
            <person name="de Groot N.N."/>
        </authorList>
    </citation>
    <scope>NUCLEOTIDE SEQUENCE [LARGE SCALE GENOMIC DNA]</scope>
    <source>
        <strain evidence="7 8">M79</strain>
    </source>
</reference>
<evidence type="ECO:0000313" key="6">
    <source>
        <dbReference type="EMBL" id="MDH7960128.1"/>
    </source>
</evidence>
<dbReference type="GO" id="GO:0003677">
    <property type="term" value="F:DNA binding"/>
    <property type="evidence" value="ECO:0007669"/>
    <property type="project" value="UniProtKB-KW"/>
</dbReference>
<reference evidence="6" key="3">
    <citation type="submission" date="2023-04" db="EMBL/GenBank/DDBJ databases">
        <title>Genomic analysis of Lactococcus garvieae isolates.</title>
        <authorList>
            <person name="Zhanghang C."/>
        </authorList>
    </citation>
    <scope>NUCLEOTIDE SEQUENCE</scope>
    <source>
        <strain evidence="6">ZB-1</strain>
    </source>
</reference>
<evidence type="ECO:0000256" key="1">
    <source>
        <dbReference type="ARBA" id="ARBA00023015"/>
    </source>
</evidence>
<dbReference type="OrthoDB" id="9798835at2"/>
<dbReference type="InterPro" id="IPR001845">
    <property type="entry name" value="HTH_ArsR_DNA-bd_dom"/>
</dbReference>
<keyword evidence="2 7" id="KW-0238">DNA-binding</keyword>
<evidence type="ECO:0000313" key="7">
    <source>
        <dbReference type="EMBL" id="SFL40847.1"/>
    </source>
</evidence>
<dbReference type="PANTHER" id="PTHR43132">
    <property type="entry name" value="ARSENICAL RESISTANCE OPERON REPRESSOR ARSR-RELATED"/>
    <property type="match status" value="1"/>
</dbReference>
<sequence>MNLTEKRQKVIHALSNTTRLNVLEALREKEMTVTELLNETKSGQSNLSQHLSCLRDCGLITSRKEGKYIYYSLTTPELNHLLEVIDATVESMHWSPTEDIHCDTYIN</sequence>
<dbReference type="Gene3D" id="1.10.10.10">
    <property type="entry name" value="Winged helix-like DNA-binding domain superfamily/Winged helix DNA-binding domain"/>
    <property type="match status" value="1"/>
</dbReference>
<feature type="domain" description="HTH arsR-type" evidence="4">
    <location>
        <begin position="1"/>
        <end position="93"/>
    </location>
</feature>
<evidence type="ECO:0000313" key="8">
    <source>
        <dbReference type="Proteomes" id="UP000181969"/>
    </source>
</evidence>
<dbReference type="EMBL" id="BLXU01000012">
    <property type="protein sequence ID" value="GFO52582.1"/>
    <property type="molecule type" value="Genomic_DNA"/>
</dbReference>
<dbReference type="InterPro" id="IPR051011">
    <property type="entry name" value="Metal_resp_trans_reg"/>
</dbReference>
<dbReference type="AlphaFoldDB" id="A0A1I4HGI0"/>
<dbReference type="SMART" id="SM00418">
    <property type="entry name" value="HTH_ARSR"/>
    <property type="match status" value="1"/>
</dbReference>
<name>A0A1I4HGI0_9LACT</name>
<dbReference type="Pfam" id="PF01022">
    <property type="entry name" value="HTH_5"/>
    <property type="match status" value="1"/>
</dbReference>
<reference evidence="5 9" key="2">
    <citation type="submission" date="2020-06" db="EMBL/GenBank/DDBJ databases">
        <title>Draft genome sequence of Lactic acid bacteria from Okinawan-style tofu.</title>
        <authorList>
            <person name="Takara I."/>
            <person name="Ikematsu S."/>
        </authorList>
    </citation>
    <scope>NUCLEOTIDE SEQUENCE [LARGE SCALE GENOMIC DNA]</scope>
    <source>
        <strain evidence="9">lg38</strain>
        <strain evidence="5">Lg38</strain>
    </source>
</reference>
<protein>
    <submittedName>
        <fullName evidence="7">DNA-binding transcriptional regulator, ArsR family</fullName>
    </submittedName>
    <submittedName>
        <fullName evidence="6">Metalloregulator ArsR/SmtB family transcription factor</fullName>
    </submittedName>
</protein>
<evidence type="ECO:0000313" key="5">
    <source>
        <dbReference type="EMBL" id="GFO52582.1"/>
    </source>
</evidence>
<dbReference type="NCBIfam" id="NF033788">
    <property type="entry name" value="HTH_metalloreg"/>
    <property type="match status" value="1"/>
</dbReference>
<keyword evidence="3" id="KW-0804">Transcription</keyword>
<dbReference type="PANTHER" id="PTHR43132:SF2">
    <property type="entry name" value="ARSENICAL RESISTANCE OPERON REPRESSOR ARSR-RELATED"/>
    <property type="match status" value="1"/>
</dbReference>
<evidence type="ECO:0000256" key="3">
    <source>
        <dbReference type="ARBA" id="ARBA00023163"/>
    </source>
</evidence>